<dbReference type="InterPro" id="IPR043216">
    <property type="entry name" value="PAP-like"/>
</dbReference>
<feature type="domain" description="Phosphatidic acid phosphatase type 2/haloperoxidase" evidence="8">
    <location>
        <begin position="149"/>
        <end position="270"/>
    </location>
</feature>
<evidence type="ECO:0000256" key="1">
    <source>
        <dbReference type="ARBA" id="ARBA00004141"/>
    </source>
</evidence>
<dbReference type="Gene3D" id="1.20.144.10">
    <property type="entry name" value="Phosphatidic acid phosphatase type 2/haloperoxidase"/>
    <property type="match status" value="2"/>
</dbReference>
<dbReference type="Pfam" id="PF01569">
    <property type="entry name" value="PAP2"/>
    <property type="match status" value="1"/>
</dbReference>
<keyword evidence="5 7" id="KW-0472">Membrane</keyword>
<dbReference type="RefSeq" id="XP_070912955.1">
    <property type="nucleotide sequence ID" value="XM_071056854.1"/>
</dbReference>
<feature type="transmembrane region" description="Helical" evidence="7">
    <location>
        <begin position="143"/>
        <end position="162"/>
    </location>
</feature>
<dbReference type="Proteomes" id="UP001628179">
    <property type="component" value="Unassembled WGS sequence"/>
</dbReference>
<dbReference type="EMBL" id="BAAFSV010000001">
    <property type="protein sequence ID" value="GAB1311222.1"/>
    <property type="molecule type" value="Genomic_DNA"/>
</dbReference>
<organism evidence="9 10">
    <name type="scientific">Madurella fahalii</name>
    <dbReference type="NCBI Taxonomy" id="1157608"/>
    <lineage>
        <taxon>Eukaryota</taxon>
        <taxon>Fungi</taxon>
        <taxon>Dikarya</taxon>
        <taxon>Ascomycota</taxon>
        <taxon>Pezizomycotina</taxon>
        <taxon>Sordariomycetes</taxon>
        <taxon>Sordariomycetidae</taxon>
        <taxon>Sordariales</taxon>
        <taxon>Sordariales incertae sedis</taxon>
        <taxon>Madurella</taxon>
    </lineage>
</organism>
<dbReference type="SMART" id="SM00014">
    <property type="entry name" value="acidPPc"/>
    <property type="match status" value="1"/>
</dbReference>
<keyword evidence="4 7" id="KW-1133">Transmembrane helix</keyword>
<feature type="compositionally biased region" description="Polar residues" evidence="6">
    <location>
        <begin position="291"/>
        <end position="307"/>
    </location>
</feature>
<gene>
    <name evidence="9" type="ORF">MFIFM68171_01432</name>
</gene>
<evidence type="ECO:0000313" key="9">
    <source>
        <dbReference type="EMBL" id="GAB1311222.1"/>
    </source>
</evidence>
<name>A0ABQ0G0E1_9PEZI</name>
<evidence type="ECO:0000313" key="10">
    <source>
        <dbReference type="Proteomes" id="UP001628179"/>
    </source>
</evidence>
<evidence type="ECO:0000256" key="2">
    <source>
        <dbReference type="ARBA" id="ARBA00008816"/>
    </source>
</evidence>
<feature type="transmembrane region" description="Helical" evidence="7">
    <location>
        <begin position="361"/>
        <end position="379"/>
    </location>
</feature>
<feature type="transmembrane region" description="Helical" evidence="7">
    <location>
        <begin position="100"/>
        <end position="123"/>
    </location>
</feature>
<evidence type="ECO:0000256" key="3">
    <source>
        <dbReference type="ARBA" id="ARBA00022692"/>
    </source>
</evidence>
<dbReference type="PANTHER" id="PTHR10165:SF154">
    <property type="entry name" value="PAP2 DOMAIN PROTEIN (AFU_ORTHOLOGUE AFUA_1G09730)"/>
    <property type="match status" value="1"/>
</dbReference>
<dbReference type="PANTHER" id="PTHR10165">
    <property type="entry name" value="LIPID PHOSPHATE PHOSPHATASE"/>
    <property type="match status" value="1"/>
</dbReference>
<evidence type="ECO:0000259" key="8">
    <source>
        <dbReference type="SMART" id="SM00014"/>
    </source>
</evidence>
<keyword evidence="10" id="KW-1185">Reference proteome</keyword>
<sequence length="485" mass="52491">MPDDPSIRPLIYARSLSPAPTFLTPDRTDNNVMDLAGGSVRRKGKPAWVLTLSYVSDWVILVAFAAVGYILGEIEPNKRPFSLDDRNISFPYTLNETVPVWLLVIVGVIAPAAIIVVICLVFVPGATVPRGTPKSMIWMRKLWEIHTGLLGLALSIVAAWFITNGMKNLFGKPRPDLLSRCQPDLQNFEDYIIGGLVTTTNNGQLVSPRICQNPDRHVLDDGFRSYPSGHSSSSAAGLIYLSLFIASKFAITIPFLAPAGSADASAYTAFPSRTRLPSVKISGPDSYELPTRNQPVPTPSTVDTGLSNKGVSRQNLAVAAVRRQAAAPPIYLLVLALAPFFGSVYISGSRWWDFRHHGFDILFGYLIGTITAFFAFRYYHLPISHGAGWAWGPRSRDKAFWAGVGSFSYATDHLRGHYHRSGDEEEAFGGAHGADAFDGRGSALSSTSTPPPAGGIMASRKGGMSASNSDDRDRQDTAYLGAPGN</sequence>
<dbReference type="CDD" id="cd03390">
    <property type="entry name" value="PAP2_containing_1_like"/>
    <property type="match status" value="1"/>
</dbReference>
<feature type="region of interest" description="Disordered" evidence="6">
    <location>
        <begin position="439"/>
        <end position="485"/>
    </location>
</feature>
<evidence type="ECO:0000256" key="5">
    <source>
        <dbReference type="ARBA" id="ARBA00023136"/>
    </source>
</evidence>
<comment type="similarity">
    <text evidence="2">Belongs to the PA-phosphatase related phosphoesterase family.</text>
</comment>
<proteinExistence type="inferred from homology"/>
<dbReference type="SUPFAM" id="SSF48317">
    <property type="entry name" value="Acid phosphatase/Vanadium-dependent haloperoxidase"/>
    <property type="match status" value="1"/>
</dbReference>
<feature type="region of interest" description="Disordered" evidence="6">
    <location>
        <begin position="287"/>
        <end position="307"/>
    </location>
</feature>
<keyword evidence="3 7" id="KW-0812">Transmembrane</keyword>
<evidence type="ECO:0000256" key="6">
    <source>
        <dbReference type="SAM" id="MobiDB-lite"/>
    </source>
</evidence>
<feature type="transmembrane region" description="Helical" evidence="7">
    <location>
        <begin position="330"/>
        <end position="349"/>
    </location>
</feature>
<comment type="caution">
    <text evidence="9">The sequence shown here is derived from an EMBL/GenBank/DDBJ whole genome shotgun (WGS) entry which is preliminary data.</text>
</comment>
<feature type="transmembrane region" description="Helical" evidence="7">
    <location>
        <begin position="235"/>
        <end position="257"/>
    </location>
</feature>
<reference evidence="9 10" key="1">
    <citation type="submission" date="2024-09" db="EMBL/GenBank/DDBJ databases">
        <title>Itraconazole resistance in Madurella fahalii resulting from another homologue of gene encoding cytochrome P450 14-alpha sterol demethylase (CYP51).</title>
        <authorList>
            <person name="Yoshioka I."/>
            <person name="Fahal A.H."/>
            <person name="Kaneko S."/>
            <person name="Yaguchi T."/>
        </authorList>
    </citation>
    <scope>NUCLEOTIDE SEQUENCE [LARGE SCALE GENOMIC DNA]</scope>
    <source>
        <strain evidence="9 10">IFM 68171</strain>
    </source>
</reference>
<dbReference type="InterPro" id="IPR036938">
    <property type="entry name" value="PAP2/HPO_sf"/>
</dbReference>
<dbReference type="GeneID" id="98172177"/>
<comment type="subcellular location">
    <subcellularLocation>
        <location evidence="1">Membrane</location>
        <topology evidence="1">Multi-pass membrane protein</topology>
    </subcellularLocation>
</comment>
<dbReference type="InterPro" id="IPR000326">
    <property type="entry name" value="PAP2/HPO"/>
</dbReference>
<evidence type="ECO:0000256" key="7">
    <source>
        <dbReference type="SAM" id="Phobius"/>
    </source>
</evidence>
<evidence type="ECO:0000256" key="4">
    <source>
        <dbReference type="ARBA" id="ARBA00022989"/>
    </source>
</evidence>
<feature type="transmembrane region" description="Helical" evidence="7">
    <location>
        <begin position="47"/>
        <end position="71"/>
    </location>
</feature>
<accession>A0ABQ0G0E1</accession>
<protein>
    <submittedName>
        <fullName evidence="9">PAP2 superfamily-domain-containing protein</fullName>
    </submittedName>
</protein>